<protein>
    <submittedName>
        <fullName evidence="1">Uncharacterized protein</fullName>
    </submittedName>
</protein>
<sequence length="81" mass="8231">MRENLCALLGGLWGAFGHLPATAFLLLPCLCSWPVVGWAGVEAVALTVSSLGQEASQRFALPAGGSAGAVKQQNFALSTSG</sequence>
<reference evidence="1" key="2">
    <citation type="submission" date="2025-09" db="UniProtKB">
        <authorList>
            <consortium name="Ensembl"/>
        </authorList>
    </citation>
    <scope>IDENTIFICATION</scope>
</reference>
<name>A0A8C8AP15_9STRI</name>
<evidence type="ECO:0000313" key="1">
    <source>
        <dbReference type="Ensembl" id="ENSOSUP00000009308.1"/>
    </source>
</evidence>
<organism evidence="1 2">
    <name type="scientific">Otus sunia</name>
    <name type="common">Oriental scops-owl</name>
    <dbReference type="NCBI Taxonomy" id="257818"/>
    <lineage>
        <taxon>Eukaryota</taxon>
        <taxon>Metazoa</taxon>
        <taxon>Chordata</taxon>
        <taxon>Craniata</taxon>
        <taxon>Vertebrata</taxon>
        <taxon>Euteleostomi</taxon>
        <taxon>Archelosauria</taxon>
        <taxon>Archosauria</taxon>
        <taxon>Dinosauria</taxon>
        <taxon>Saurischia</taxon>
        <taxon>Theropoda</taxon>
        <taxon>Coelurosauria</taxon>
        <taxon>Aves</taxon>
        <taxon>Neognathae</taxon>
        <taxon>Neoaves</taxon>
        <taxon>Telluraves</taxon>
        <taxon>Strigiformes</taxon>
        <taxon>Strigidae</taxon>
        <taxon>Otus</taxon>
    </lineage>
</organism>
<dbReference type="Ensembl" id="ENSOSUT00000009639.1">
    <property type="protein sequence ID" value="ENSOSUP00000009308.1"/>
    <property type="gene ID" value="ENSOSUG00000006848.1"/>
</dbReference>
<keyword evidence="2" id="KW-1185">Reference proteome</keyword>
<dbReference type="Proteomes" id="UP000694552">
    <property type="component" value="Unplaced"/>
</dbReference>
<evidence type="ECO:0000313" key="2">
    <source>
        <dbReference type="Proteomes" id="UP000694552"/>
    </source>
</evidence>
<dbReference type="AlphaFoldDB" id="A0A8C8AP15"/>
<accession>A0A8C8AP15</accession>
<proteinExistence type="predicted"/>
<reference evidence="1" key="1">
    <citation type="submission" date="2025-08" db="UniProtKB">
        <authorList>
            <consortium name="Ensembl"/>
        </authorList>
    </citation>
    <scope>IDENTIFICATION</scope>
</reference>